<dbReference type="PROSITE" id="PS50837">
    <property type="entry name" value="NACHT"/>
    <property type="match status" value="1"/>
</dbReference>
<evidence type="ECO:0000259" key="1">
    <source>
        <dbReference type="PROSITE" id="PS50168"/>
    </source>
</evidence>
<reference evidence="4" key="1">
    <citation type="submission" date="2025-08" db="UniProtKB">
        <authorList>
            <consortium name="RefSeq"/>
        </authorList>
    </citation>
    <scope>IDENTIFICATION</scope>
    <source>
        <tissue evidence="4">Gonad</tissue>
    </source>
</reference>
<dbReference type="Pfam" id="PF05729">
    <property type="entry name" value="NACHT"/>
    <property type="match status" value="1"/>
</dbReference>
<dbReference type="RefSeq" id="XP_019620340.1">
    <property type="nucleotide sequence ID" value="XM_019764781.1"/>
</dbReference>
<feature type="domain" description="NACHT" evidence="2">
    <location>
        <begin position="177"/>
        <end position="294"/>
    </location>
</feature>
<dbReference type="GeneID" id="109466915"/>
<dbReference type="InterPro" id="IPR011029">
    <property type="entry name" value="DEATH-like_dom_sf"/>
</dbReference>
<dbReference type="AlphaFoldDB" id="A0A6P4XUP0"/>
<proteinExistence type="predicted"/>
<keyword evidence="3" id="KW-1185">Reference proteome</keyword>
<dbReference type="InterPro" id="IPR027417">
    <property type="entry name" value="P-loop_NTPase"/>
</dbReference>
<dbReference type="PROSITE" id="PS50168">
    <property type="entry name" value="DED"/>
    <property type="match status" value="1"/>
</dbReference>
<evidence type="ECO:0000313" key="3">
    <source>
        <dbReference type="Proteomes" id="UP000515135"/>
    </source>
</evidence>
<dbReference type="KEGG" id="bbel:109466915"/>
<dbReference type="PANTHER" id="PTHR46844:SF1">
    <property type="entry name" value="SLR5058 PROTEIN"/>
    <property type="match status" value="1"/>
</dbReference>
<name>A0A6P4XUP0_BRABE</name>
<protein>
    <submittedName>
        <fullName evidence="4">Uncharacterized protein LOC109466915</fullName>
    </submittedName>
</protein>
<evidence type="ECO:0000313" key="4">
    <source>
        <dbReference type="RefSeq" id="XP_019620340.1"/>
    </source>
</evidence>
<dbReference type="Gene3D" id="1.10.533.10">
    <property type="entry name" value="Death Domain, Fas"/>
    <property type="match status" value="1"/>
</dbReference>
<feature type="domain" description="DED" evidence="1">
    <location>
        <begin position="6"/>
        <end position="85"/>
    </location>
</feature>
<accession>A0A6P4XUP0</accession>
<evidence type="ECO:0000259" key="2">
    <source>
        <dbReference type="PROSITE" id="PS50837"/>
    </source>
</evidence>
<dbReference type="OrthoDB" id="120976at2759"/>
<dbReference type="Gene3D" id="3.40.50.300">
    <property type="entry name" value="P-loop containing nucleotide triphosphate hydrolases"/>
    <property type="match status" value="1"/>
</dbReference>
<organism evidence="3 4">
    <name type="scientific">Branchiostoma belcheri</name>
    <name type="common">Amphioxus</name>
    <dbReference type="NCBI Taxonomy" id="7741"/>
    <lineage>
        <taxon>Eukaryota</taxon>
        <taxon>Metazoa</taxon>
        <taxon>Chordata</taxon>
        <taxon>Cephalochordata</taxon>
        <taxon>Leptocardii</taxon>
        <taxon>Amphioxiformes</taxon>
        <taxon>Branchiostomatidae</taxon>
        <taxon>Branchiostoma</taxon>
    </lineage>
</organism>
<dbReference type="InterPro" id="IPR007111">
    <property type="entry name" value="NACHT_NTPase"/>
</dbReference>
<dbReference type="Proteomes" id="UP000515135">
    <property type="component" value="Unplaced"/>
</dbReference>
<dbReference type="SUPFAM" id="SSF52540">
    <property type="entry name" value="P-loop containing nucleoside triphosphate hydrolases"/>
    <property type="match status" value="1"/>
</dbReference>
<dbReference type="InterPro" id="IPR001875">
    <property type="entry name" value="DED_dom"/>
</dbReference>
<dbReference type="GO" id="GO:0042981">
    <property type="term" value="P:regulation of apoptotic process"/>
    <property type="evidence" value="ECO:0007669"/>
    <property type="project" value="InterPro"/>
</dbReference>
<gene>
    <name evidence="4" type="primary">LOC109466915</name>
</gene>
<dbReference type="SUPFAM" id="SSF47986">
    <property type="entry name" value="DEATH domain"/>
    <property type="match status" value="1"/>
</dbReference>
<sequence length="814" mass="92309">MAGLSQHVKLYMKINDNLSEDDVRILRATLVTDGHLGQARLENATPLDIFNMLEADDKIGTGNLALLGDLLKGLGKTELAQEAEDVAKCEQTEGPSCAIDDVISCLKDLYGREHASVRPLPWCEDFHLPLEQLYTNLQHLQHLQDDRKLFQEVNIVSLTDIYKTNEAKAKNGRLGVRRIRVEGDPGIGKSCSCQKLALDWVSGKLGIFKVVFFLEIRHMSGKVKDAIFEQLLSEDTNMTPDQLWSYIQENQDDVLFILDGLDELSQKARENTDVMSLIQGKVLRNCHVLVTSRSYHCDKELARCDEFYKILAYSSENSAEFIKKYFSHSIESATKLIEQLTSNPNLSRLVENPLNSVLMCIVWEDNEGKLPSSQAELYQMIVCLVAKRYCARKDIPLEGDEIPSNIEEALRGLGKLYWEGLGQNQFQFRIADIRENSDANGDVILDFGLLTRDKSVSRIKRTFFLHRAFQEYVAAYYISELVKNDAKREEGREYLRSLFGMSEATASFLDMELMSRNRLRYGEVQNSLLAFLGVNSGSLFEFFAEELGIDECKEEDKDLLSFVCIMLLGRVRGEGRMHMAEIVAPCLSQHITNQLGFFMDERFRDDHARWIDGLTQVIKCQNAMAIDQAPRLIQHLSIDTTNIQSFALQQQQIVALEDALSDCTTIAFVTLRSRNELMRATHKFSPVRAFIPQRGTESVHIDFRLFLDMDNMLSELSALENLQHVTIDIGSVIDAAGYSQLSPRLADLVMKQSCLRSLKVKIVDWLCHYSHGSRGIDSKGKFLLSISEHKTLEVVEVQDARKHVLFQTLGSIKA</sequence>
<dbReference type="PANTHER" id="PTHR46844">
    <property type="entry name" value="SLR5058 PROTEIN"/>
    <property type="match status" value="1"/>
</dbReference>